<organism evidence="1 2">
    <name type="scientific">Ephemerocybe angulata</name>
    <dbReference type="NCBI Taxonomy" id="980116"/>
    <lineage>
        <taxon>Eukaryota</taxon>
        <taxon>Fungi</taxon>
        <taxon>Dikarya</taxon>
        <taxon>Basidiomycota</taxon>
        <taxon>Agaricomycotina</taxon>
        <taxon>Agaricomycetes</taxon>
        <taxon>Agaricomycetidae</taxon>
        <taxon>Agaricales</taxon>
        <taxon>Agaricineae</taxon>
        <taxon>Psathyrellaceae</taxon>
        <taxon>Ephemerocybe</taxon>
    </lineage>
</organism>
<dbReference type="InterPro" id="IPR032675">
    <property type="entry name" value="LRR_dom_sf"/>
</dbReference>
<protein>
    <recommendedName>
        <fullName evidence="3">F-box domain-containing protein</fullName>
    </recommendedName>
</protein>
<dbReference type="OrthoDB" id="3124187at2759"/>
<gene>
    <name evidence="1" type="ORF">DFP72DRAFT_843848</name>
</gene>
<keyword evidence="2" id="KW-1185">Reference proteome</keyword>
<proteinExistence type="predicted"/>
<dbReference type="Proteomes" id="UP000521943">
    <property type="component" value="Unassembled WGS sequence"/>
</dbReference>
<accession>A0A8H6I8A3</accession>
<name>A0A8H6I8A3_9AGAR</name>
<dbReference type="SUPFAM" id="SSF52047">
    <property type="entry name" value="RNI-like"/>
    <property type="match status" value="1"/>
</dbReference>
<reference evidence="1 2" key="1">
    <citation type="submission" date="2020-07" db="EMBL/GenBank/DDBJ databases">
        <title>Comparative genomics of pyrophilous fungi reveals a link between fire events and developmental genes.</title>
        <authorList>
            <consortium name="DOE Joint Genome Institute"/>
            <person name="Steindorff A.S."/>
            <person name="Carver A."/>
            <person name="Calhoun S."/>
            <person name="Stillman K."/>
            <person name="Liu H."/>
            <person name="Lipzen A."/>
            <person name="Pangilinan J."/>
            <person name="Labutti K."/>
            <person name="Bruns T.D."/>
            <person name="Grigoriev I.V."/>
        </authorList>
    </citation>
    <scope>NUCLEOTIDE SEQUENCE [LARGE SCALE GENOMIC DNA]</scope>
    <source>
        <strain evidence="1 2">CBS 144469</strain>
    </source>
</reference>
<sequence length="506" mass="57251">MPSSTELIRLLSENSPPTPLQASELRERISELDARLAVLDVLASDIERDRAQYNAILSPIRRIPLEVIGEIIATAVPTTLKDHHSRQRLIELCTVSRDWCNAAHCLPELWRGIILKIYTTRLAYSKVAAWLRRAGSLTRMVLCHQSGNRCLCDRTGNCVMKSALVAKLLFEDPPIDHLTLNVDSIRCLKAFFDLYHAETAANTSASSLSSLSLYLRSGTPDDWMEPNVPSQSVFTKLPPVTSLELRFPQLHNIAQDIAENYGPHLTDAQLSRLTDFSIGWDWINTKFFSVLRRCINVVTLTISFNRCDSMREPALIPSLVELSSQPIRLPSVRTLRLMNMDGSLLEYIVTPKLMHLHLNIDGDLDDGTVDVPHLLTHFITRSDITHTINSIRIDQLSCSSWDLRQALYQLPSLTHLVLVDPLNFNSIFTDPYTTGLPDTQFPALTHLELHAMPTSYDPITVTRYLSLRKGPRACLLSFSYMRHREVTSTEPYPPVNYYPPRELGET</sequence>
<dbReference type="EMBL" id="JACGCI010000014">
    <property type="protein sequence ID" value="KAF6759704.1"/>
    <property type="molecule type" value="Genomic_DNA"/>
</dbReference>
<evidence type="ECO:0008006" key="3">
    <source>
        <dbReference type="Google" id="ProtNLM"/>
    </source>
</evidence>
<dbReference type="Gene3D" id="3.80.10.10">
    <property type="entry name" value="Ribonuclease Inhibitor"/>
    <property type="match status" value="1"/>
</dbReference>
<evidence type="ECO:0000313" key="2">
    <source>
        <dbReference type="Proteomes" id="UP000521943"/>
    </source>
</evidence>
<comment type="caution">
    <text evidence="1">The sequence shown here is derived from an EMBL/GenBank/DDBJ whole genome shotgun (WGS) entry which is preliminary data.</text>
</comment>
<dbReference type="AlphaFoldDB" id="A0A8H6I8A3"/>
<evidence type="ECO:0000313" key="1">
    <source>
        <dbReference type="EMBL" id="KAF6759704.1"/>
    </source>
</evidence>